<accession>A0A0S4IX64</accession>
<feature type="compositionally biased region" description="Polar residues" evidence="1">
    <location>
        <begin position="98"/>
        <end position="126"/>
    </location>
</feature>
<dbReference type="VEuPathDB" id="TriTrypDB:BSAL_73445"/>
<feature type="region of interest" description="Disordered" evidence="1">
    <location>
        <begin position="366"/>
        <end position="386"/>
    </location>
</feature>
<evidence type="ECO:0000313" key="3">
    <source>
        <dbReference type="Proteomes" id="UP000051952"/>
    </source>
</evidence>
<feature type="compositionally biased region" description="Gly residues" evidence="1">
    <location>
        <begin position="49"/>
        <end position="60"/>
    </location>
</feature>
<evidence type="ECO:0000313" key="2">
    <source>
        <dbReference type="EMBL" id="CUG06818.1"/>
    </source>
</evidence>
<feature type="region of interest" description="Disordered" evidence="1">
    <location>
        <begin position="240"/>
        <end position="260"/>
    </location>
</feature>
<dbReference type="EMBL" id="CYKH01000614">
    <property type="protein sequence ID" value="CUG06818.1"/>
    <property type="molecule type" value="Genomic_DNA"/>
</dbReference>
<organism evidence="2 3">
    <name type="scientific">Bodo saltans</name>
    <name type="common">Flagellated protozoan</name>
    <dbReference type="NCBI Taxonomy" id="75058"/>
    <lineage>
        <taxon>Eukaryota</taxon>
        <taxon>Discoba</taxon>
        <taxon>Euglenozoa</taxon>
        <taxon>Kinetoplastea</taxon>
        <taxon>Metakinetoplastina</taxon>
        <taxon>Eubodonida</taxon>
        <taxon>Bodonidae</taxon>
        <taxon>Bodo</taxon>
    </lineage>
</organism>
<feature type="region of interest" description="Disordered" evidence="1">
    <location>
        <begin position="167"/>
        <end position="202"/>
    </location>
</feature>
<dbReference type="AlphaFoldDB" id="A0A0S4IX64"/>
<feature type="region of interest" description="Disordered" evidence="1">
    <location>
        <begin position="49"/>
        <end position="141"/>
    </location>
</feature>
<evidence type="ECO:0000256" key="1">
    <source>
        <dbReference type="SAM" id="MobiDB-lite"/>
    </source>
</evidence>
<keyword evidence="3" id="KW-1185">Reference proteome</keyword>
<feature type="compositionally biased region" description="Polar residues" evidence="1">
    <location>
        <begin position="79"/>
        <end position="90"/>
    </location>
</feature>
<gene>
    <name evidence="2" type="ORF">BSAL_73445</name>
</gene>
<feature type="region of interest" description="Disordered" evidence="1">
    <location>
        <begin position="322"/>
        <end position="343"/>
    </location>
</feature>
<dbReference type="Proteomes" id="UP000051952">
    <property type="component" value="Unassembled WGS sequence"/>
</dbReference>
<feature type="compositionally biased region" description="Polar residues" evidence="1">
    <location>
        <begin position="240"/>
        <end position="250"/>
    </location>
</feature>
<feature type="compositionally biased region" description="Low complexity" evidence="1">
    <location>
        <begin position="323"/>
        <end position="340"/>
    </location>
</feature>
<reference evidence="3" key="1">
    <citation type="submission" date="2015-09" db="EMBL/GenBank/DDBJ databases">
        <authorList>
            <consortium name="Pathogen Informatics"/>
        </authorList>
    </citation>
    <scope>NUCLEOTIDE SEQUENCE [LARGE SCALE GENOMIC DNA]</scope>
    <source>
        <strain evidence="3">Lake Konstanz</strain>
    </source>
</reference>
<name>A0A0S4IX64_BODSA</name>
<feature type="region of interest" description="Disordered" evidence="1">
    <location>
        <begin position="446"/>
        <end position="472"/>
    </location>
</feature>
<proteinExistence type="predicted"/>
<feature type="compositionally biased region" description="Low complexity" evidence="1">
    <location>
        <begin position="127"/>
        <end position="137"/>
    </location>
</feature>
<protein>
    <submittedName>
        <fullName evidence="2">Uncharacterized protein</fullName>
    </submittedName>
</protein>
<sequence>MGSSCSSLEVKPMIDPTTFRSPVTRRSSMTEMLDVAAVATAFPILGGGHHSNNNGGGGDGVVHESNTSRKRMNAGGSCTGSVVGSQTGSKSSRRNPLAGSTHSGHQSPSQVVKSHRSNASSMTSEHQMNSGSSQISSRRQRVHGIVPTVSQQHQLLQMQVEHHIHNHRVRSASASQRGGGYADDLGSQRSRGGGNESTTDPVLFPLGLSVTSIGGRGASGAEGSAMFQQQHPHFATVQLTSAQNQQSSSGMPLAEGEGFDDEYGVDEESIRQRSTRVLSGDSVASNHNHNVVGGGGGGANMLMPPTIPFHIVAVGPRHFKFDTTTSNTTTTTTTTSSKTTGGASSAVIVPVPKKQGNLHKDFSSSAAEYSLSGGDGGEDGEHEFHPLPVVLPPPSAPPPRLDASATVLSADAMISAGTTAAQSTATTISSLHQMFQEARMQGQSLLPSFGGGGGDYDDEGGADEYGLPEYFP</sequence>